<reference evidence="3" key="1">
    <citation type="submission" date="2022-08" db="EMBL/GenBank/DDBJ databases">
        <title>Novel sulphate-reducing endosymbionts in the free-living metamonad Anaeramoeba.</title>
        <authorList>
            <person name="Jerlstrom-Hultqvist J."/>
            <person name="Cepicka I."/>
            <person name="Gallot-Lavallee L."/>
            <person name="Salas-Leiva D."/>
            <person name="Curtis B.A."/>
            <person name="Zahonova K."/>
            <person name="Pipaliya S."/>
            <person name="Dacks J."/>
            <person name="Roger A.J."/>
        </authorList>
    </citation>
    <scope>NUCLEOTIDE SEQUENCE</scope>
    <source>
        <strain evidence="3">Busselton2</strain>
    </source>
</reference>
<comment type="caution">
    <text evidence="3">The sequence shown here is derived from an EMBL/GenBank/DDBJ whole genome shotgun (WGS) entry which is preliminary data.</text>
</comment>
<dbReference type="AlphaFoldDB" id="A0AAV7ZW79"/>
<feature type="region of interest" description="Disordered" evidence="1">
    <location>
        <begin position="177"/>
        <end position="209"/>
    </location>
</feature>
<organism evidence="3 4">
    <name type="scientific">Anaeramoeba flamelloides</name>
    <dbReference type="NCBI Taxonomy" id="1746091"/>
    <lineage>
        <taxon>Eukaryota</taxon>
        <taxon>Metamonada</taxon>
        <taxon>Anaeramoebidae</taxon>
        <taxon>Anaeramoeba</taxon>
    </lineage>
</organism>
<dbReference type="Proteomes" id="UP001146793">
    <property type="component" value="Unassembled WGS sequence"/>
</dbReference>
<proteinExistence type="predicted"/>
<evidence type="ECO:0000256" key="2">
    <source>
        <dbReference type="SAM" id="Phobius"/>
    </source>
</evidence>
<dbReference type="EMBL" id="JANTQA010000023">
    <property type="protein sequence ID" value="KAJ3445386.1"/>
    <property type="molecule type" value="Genomic_DNA"/>
</dbReference>
<keyword evidence="2" id="KW-0812">Transmembrane</keyword>
<dbReference type="PANTHER" id="PTHR38483">
    <property type="entry name" value="CHROMOSOME 1, WHOLE GENOME SHOTGUN SEQUENCE"/>
    <property type="match status" value="1"/>
</dbReference>
<feature type="region of interest" description="Disordered" evidence="1">
    <location>
        <begin position="1"/>
        <end position="31"/>
    </location>
</feature>
<gene>
    <name evidence="3" type="ORF">M0812_11259</name>
</gene>
<evidence type="ECO:0000256" key="1">
    <source>
        <dbReference type="SAM" id="MobiDB-lite"/>
    </source>
</evidence>
<feature type="compositionally biased region" description="Polar residues" evidence="1">
    <location>
        <begin position="1"/>
        <end position="11"/>
    </location>
</feature>
<evidence type="ECO:0000313" key="3">
    <source>
        <dbReference type="EMBL" id="KAJ3445386.1"/>
    </source>
</evidence>
<feature type="compositionally biased region" description="Acidic residues" evidence="1">
    <location>
        <begin position="199"/>
        <end position="209"/>
    </location>
</feature>
<feature type="transmembrane region" description="Helical" evidence="2">
    <location>
        <begin position="107"/>
        <end position="125"/>
    </location>
</feature>
<accession>A0AAV7ZW79</accession>
<keyword evidence="2" id="KW-0472">Membrane</keyword>
<name>A0AAV7ZW79_9EUKA</name>
<feature type="transmembrane region" description="Helical" evidence="2">
    <location>
        <begin position="65"/>
        <end position="87"/>
    </location>
</feature>
<sequence>MSTSEKSLSNSEETEKPTLENMSNEDLDDNNSNTETDFEMQVLQNTTTETNLLNLIRRRDIGRSCFTRTATALFISCDLFVNGFLLFEVTIRWKVQKKAYLKKCSNIVDLCGLFLCLTALCLFTLKETVFRELEEVTSIILRIVRDCSQILRIILLIKNQKDSYQQSKMRIQFNTDEDDENNDIKGLLSSHNTEKNDSDNLESENSIDD</sequence>
<dbReference type="PANTHER" id="PTHR38483:SF1">
    <property type="entry name" value="ION TRANSPORT DOMAIN-CONTAINING PROTEIN"/>
    <property type="match status" value="1"/>
</dbReference>
<protein>
    <submittedName>
        <fullName evidence="3">Uncharacterized protein</fullName>
    </submittedName>
</protein>
<keyword evidence="2" id="KW-1133">Transmembrane helix</keyword>
<evidence type="ECO:0000313" key="4">
    <source>
        <dbReference type="Proteomes" id="UP001146793"/>
    </source>
</evidence>